<sequence length="341" mass="37992">MLVLSIVFLLLTAIVIILRCFVRFKYAIFGVDDGLMLAGWLLHVAHVAVSIQAIYAGLGRKDTSLNSYEQRSILKYTWFGELIYILSLICLKCSICITFLRIAVKKFHRMIIWGTIVFIIGTLLFAVIGMFAVCLPISDNWDDYNACSPTLRTSTGYVLAISAIVSDWICSILPFFMLYKSNMQKATKISVSIILGLAVFASIFTIIRIPYYKGLTSPENFFYNLAYIYLWSMVETSVGTIAGSLHAIRKLFSSHFRFDTSTGSSTACATPFSGTSRAVMTSQSVAAGERSNNWERLDDNEGSPGQKIHVQGDLEMHSLERPQTPRDSDGSYADLVHLSRG</sequence>
<evidence type="ECO:0000256" key="4">
    <source>
        <dbReference type="ARBA" id="ARBA00023136"/>
    </source>
</evidence>
<evidence type="ECO:0000256" key="3">
    <source>
        <dbReference type="ARBA" id="ARBA00022989"/>
    </source>
</evidence>
<evidence type="ECO:0000256" key="7">
    <source>
        <dbReference type="SAM" id="Phobius"/>
    </source>
</evidence>
<organism evidence="9 10">
    <name type="scientific">Fusarium mangiferae</name>
    <name type="common">Mango malformation disease fungus</name>
    <dbReference type="NCBI Taxonomy" id="192010"/>
    <lineage>
        <taxon>Eukaryota</taxon>
        <taxon>Fungi</taxon>
        <taxon>Dikarya</taxon>
        <taxon>Ascomycota</taxon>
        <taxon>Pezizomycotina</taxon>
        <taxon>Sordariomycetes</taxon>
        <taxon>Hypocreomycetidae</taxon>
        <taxon>Hypocreales</taxon>
        <taxon>Nectriaceae</taxon>
        <taxon>Fusarium</taxon>
        <taxon>Fusarium fujikuroi species complex</taxon>
    </lineage>
</organism>
<dbReference type="GeneID" id="65092363"/>
<feature type="region of interest" description="Disordered" evidence="6">
    <location>
        <begin position="289"/>
        <end position="341"/>
    </location>
</feature>
<protein>
    <submittedName>
        <fullName evidence="9">Related to integral membrane protein PTH11</fullName>
    </submittedName>
</protein>
<comment type="subcellular location">
    <subcellularLocation>
        <location evidence="1">Membrane</location>
        <topology evidence="1">Multi-pass membrane protein</topology>
    </subcellularLocation>
</comment>
<dbReference type="Pfam" id="PF20684">
    <property type="entry name" value="Fung_rhodopsin"/>
    <property type="match status" value="1"/>
</dbReference>
<dbReference type="InterPro" id="IPR049326">
    <property type="entry name" value="Rhodopsin_dom_fungi"/>
</dbReference>
<evidence type="ECO:0000256" key="1">
    <source>
        <dbReference type="ARBA" id="ARBA00004141"/>
    </source>
</evidence>
<feature type="transmembrane region" description="Helical" evidence="7">
    <location>
        <begin position="158"/>
        <end position="179"/>
    </location>
</feature>
<feature type="transmembrane region" description="Helical" evidence="7">
    <location>
        <begin position="34"/>
        <end position="58"/>
    </location>
</feature>
<name>A0A1L7T7Q2_FUSMA</name>
<feature type="compositionally biased region" description="Basic and acidic residues" evidence="6">
    <location>
        <begin position="310"/>
        <end position="329"/>
    </location>
</feature>
<dbReference type="GO" id="GO:0016020">
    <property type="term" value="C:membrane"/>
    <property type="evidence" value="ECO:0007669"/>
    <property type="project" value="UniProtKB-SubCell"/>
</dbReference>
<comment type="caution">
    <text evidence="9">The sequence shown here is derived from an EMBL/GenBank/DDBJ whole genome shotgun (WGS) entry which is preliminary data.</text>
</comment>
<dbReference type="RefSeq" id="XP_041682996.1">
    <property type="nucleotide sequence ID" value="XM_041832544.1"/>
</dbReference>
<proteinExistence type="inferred from homology"/>
<evidence type="ECO:0000256" key="2">
    <source>
        <dbReference type="ARBA" id="ARBA00022692"/>
    </source>
</evidence>
<feature type="transmembrane region" description="Helical" evidence="7">
    <location>
        <begin position="191"/>
        <end position="211"/>
    </location>
</feature>
<reference evidence="10" key="1">
    <citation type="journal article" date="2016" name="Genome Biol. Evol.">
        <title>Comparative 'omics' of the Fusarium fujikuroi species complex highlights differences in genetic potential and metabolite synthesis.</title>
        <authorList>
            <person name="Niehaus E.-M."/>
            <person name="Muensterkoetter M."/>
            <person name="Proctor R.H."/>
            <person name="Brown D.W."/>
            <person name="Sharon A."/>
            <person name="Idan Y."/>
            <person name="Oren-Young L."/>
            <person name="Sieber C.M."/>
            <person name="Novak O."/>
            <person name="Pencik A."/>
            <person name="Tarkowska D."/>
            <person name="Hromadova K."/>
            <person name="Freeman S."/>
            <person name="Maymon M."/>
            <person name="Elazar M."/>
            <person name="Youssef S.A."/>
            <person name="El-Shabrawy E.S.M."/>
            <person name="Shalaby A.B.A."/>
            <person name="Houterman P."/>
            <person name="Brock N.L."/>
            <person name="Burkhardt I."/>
            <person name="Tsavkelova E.A."/>
            <person name="Dickschat J.S."/>
            <person name="Galuszka P."/>
            <person name="Gueldener U."/>
            <person name="Tudzynski B."/>
        </authorList>
    </citation>
    <scope>NUCLEOTIDE SEQUENCE [LARGE SCALE GENOMIC DNA]</scope>
    <source>
        <strain evidence="10">MRC7560</strain>
    </source>
</reference>
<keyword evidence="4 7" id="KW-0472">Membrane</keyword>
<comment type="similarity">
    <text evidence="5">Belongs to the SAT4 family.</text>
</comment>
<evidence type="ECO:0000313" key="9">
    <source>
        <dbReference type="EMBL" id="CVK94788.1"/>
    </source>
</evidence>
<dbReference type="EMBL" id="FCQH01000007">
    <property type="protein sequence ID" value="CVK94788.1"/>
    <property type="molecule type" value="Genomic_DNA"/>
</dbReference>
<keyword evidence="2 7" id="KW-0812">Transmembrane</keyword>
<feature type="transmembrane region" description="Helical" evidence="7">
    <location>
        <begin position="6"/>
        <end position="22"/>
    </location>
</feature>
<dbReference type="AlphaFoldDB" id="A0A1L7T7Q2"/>
<gene>
    <name evidence="9" type="ORF">FMAN_13114</name>
</gene>
<accession>A0A1L7T7Q2</accession>
<evidence type="ECO:0000313" key="10">
    <source>
        <dbReference type="Proteomes" id="UP000184255"/>
    </source>
</evidence>
<feature type="domain" description="Rhodopsin" evidence="8">
    <location>
        <begin position="18"/>
        <end position="253"/>
    </location>
</feature>
<dbReference type="PANTHER" id="PTHR33048:SF15">
    <property type="entry name" value="INTEGRAL MEMBRANE PROTEIN"/>
    <property type="match status" value="1"/>
</dbReference>
<feature type="transmembrane region" description="Helical" evidence="7">
    <location>
        <begin position="226"/>
        <end position="248"/>
    </location>
</feature>
<keyword evidence="10" id="KW-1185">Reference proteome</keyword>
<feature type="transmembrane region" description="Helical" evidence="7">
    <location>
        <begin position="112"/>
        <end position="138"/>
    </location>
</feature>
<dbReference type="VEuPathDB" id="FungiDB:FMAN_13114"/>
<evidence type="ECO:0000256" key="6">
    <source>
        <dbReference type="SAM" id="MobiDB-lite"/>
    </source>
</evidence>
<evidence type="ECO:0000256" key="5">
    <source>
        <dbReference type="ARBA" id="ARBA00038359"/>
    </source>
</evidence>
<dbReference type="Proteomes" id="UP000184255">
    <property type="component" value="Unassembled WGS sequence"/>
</dbReference>
<dbReference type="PANTHER" id="PTHR33048">
    <property type="entry name" value="PTH11-LIKE INTEGRAL MEMBRANE PROTEIN (AFU_ORTHOLOGUE AFUA_5G11245)"/>
    <property type="match status" value="1"/>
</dbReference>
<keyword evidence="3 7" id="KW-1133">Transmembrane helix</keyword>
<dbReference type="InterPro" id="IPR052337">
    <property type="entry name" value="SAT4-like"/>
</dbReference>
<evidence type="ECO:0000259" key="8">
    <source>
        <dbReference type="Pfam" id="PF20684"/>
    </source>
</evidence>
<feature type="transmembrane region" description="Helical" evidence="7">
    <location>
        <begin position="78"/>
        <end position="100"/>
    </location>
</feature>